<dbReference type="Pfam" id="PF20088">
    <property type="entry name" value="DUF6480"/>
    <property type="match status" value="1"/>
</dbReference>
<protein>
    <submittedName>
        <fullName evidence="2">Uncharacterized protein</fullName>
    </submittedName>
</protein>
<reference evidence="2 3" key="1">
    <citation type="submission" date="2023-07" db="EMBL/GenBank/DDBJ databases">
        <title>Sequencing the genomes of 1000 actinobacteria strains.</title>
        <authorList>
            <person name="Klenk H.-P."/>
        </authorList>
    </citation>
    <scope>NUCLEOTIDE SEQUENCE [LARGE SCALE GENOMIC DNA]</scope>
    <source>
        <strain evidence="2 3">DSM 20167</strain>
    </source>
</reference>
<comment type="caution">
    <text evidence="2">The sequence shown here is derived from an EMBL/GenBank/DDBJ whole genome shotgun (WGS) entry which is preliminary data.</text>
</comment>
<dbReference type="Proteomes" id="UP001183817">
    <property type="component" value="Unassembled WGS sequence"/>
</dbReference>
<dbReference type="EMBL" id="JAVDYI010000001">
    <property type="protein sequence ID" value="MDR7360268.1"/>
    <property type="molecule type" value="Genomic_DNA"/>
</dbReference>
<evidence type="ECO:0000313" key="2">
    <source>
        <dbReference type="EMBL" id="MDR7360268.1"/>
    </source>
</evidence>
<gene>
    <name evidence="2" type="ORF">J2S64_003959</name>
</gene>
<organism evidence="2 3">
    <name type="scientific">Paeniglutamicibacter sulfureus</name>
    <dbReference type="NCBI Taxonomy" id="43666"/>
    <lineage>
        <taxon>Bacteria</taxon>
        <taxon>Bacillati</taxon>
        <taxon>Actinomycetota</taxon>
        <taxon>Actinomycetes</taxon>
        <taxon>Micrococcales</taxon>
        <taxon>Micrococcaceae</taxon>
        <taxon>Paeniglutamicibacter</taxon>
    </lineage>
</organism>
<feature type="compositionally biased region" description="Acidic residues" evidence="1">
    <location>
        <begin position="57"/>
        <end position="69"/>
    </location>
</feature>
<keyword evidence="3" id="KW-1185">Reference proteome</keyword>
<dbReference type="RefSeq" id="WP_377700301.1">
    <property type="nucleotide sequence ID" value="NZ_BAAAWO010000001.1"/>
</dbReference>
<sequence length="112" mass="11729">MNLQPDDPEWSDIPDEPDAHAGMATARPTEAEIDIDRQENTAMGNKPAFDPKNEPAPESDESAGSETDEPGATSNPDPVKQKITGLEPGGGVPPGETPPGEGAMSQDQGHEE</sequence>
<feature type="compositionally biased region" description="Acidic residues" evidence="1">
    <location>
        <begin position="1"/>
        <end position="16"/>
    </location>
</feature>
<dbReference type="InterPro" id="IPR045512">
    <property type="entry name" value="DUF6480"/>
</dbReference>
<name>A0ABU2BR96_9MICC</name>
<feature type="region of interest" description="Disordered" evidence="1">
    <location>
        <begin position="1"/>
        <end position="112"/>
    </location>
</feature>
<evidence type="ECO:0000313" key="3">
    <source>
        <dbReference type="Proteomes" id="UP001183817"/>
    </source>
</evidence>
<accession>A0ABU2BR96</accession>
<proteinExistence type="predicted"/>
<evidence type="ECO:0000256" key="1">
    <source>
        <dbReference type="SAM" id="MobiDB-lite"/>
    </source>
</evidence>